<evidence type="ECO:0000313" key="2">
    <source>
        <dbReference type="Proteomes" id="UP000250266"/>
    </source>
</evidence>
<sequence>MAPRSRLEINAANNAELRANAQDVLAFTRAARPKNTTLAYDLKQREFKAFYKRKQYHDADTITQNKLLLFLIKDVANRPLKAKSRKAADKVLPYNTRLL</sequence>
<keyword evidence="2" id="KW-1185">Reference proteome</keyword>
<proteinExistence type="predicted"/>
<name>A0A8E2JC29_9PEZI</name>
<dbReference type="OrthoDB" id="5148997at2759"/>
<organism evidence="1 2">
    <name type="scientific">Lepidopterella palustris CBS 459.81</name>
    <dbReference type="NCBI Taxonomy" id="1314670"/>
    <lineage>
        <taxon>Eukaryota</taxon>
        <taxon>Fungi</taxon>
        <taxon>Dikarya</taxon>
        <taxon>Ascomycota</taxon>
        <taxon>Pezizomycotina</taxon>
        <taxon>Dothideomycetes</taxon>
        <taxon>Pleosporomycetidae</taxon>
        <taxon>Mytilinidiales</taxon>
        <taxon>Argynnaceae</taxon>
        <taxon>Lepidopterella</taxon>
    </lineage>
</organism>
<reference evidence="1 2" key="1">
    <citation type="journal article" date="2016" name="Nat. Commun.">
        <title>Ectomycorrhizal ecology is imprinted in the genome of the dominant symbiotic fungus Cenococcum geophilum.</title>
        <authorList>
            <consortium name="DOE Joint Genome Institute"/>
            <person name="Peter M."/>
            <person name="Kohler A."/>
            <person name="Ohm R.A."/>
            <person name="Kuo A."/>
            <person name="Krutzmann J."/>
            <person name="Morin E."/>
            <person name="Arend M."/>
            <person name="Barry K.W."/>
            <person name="Binder M."/>
            <person name="Choi C."/>
            <person name="Clum A."/>
            <person name="Copeland A."/>
            <person name="Grisel N."/>
            <person name="Haridas S."/>
            <person name="Kipfer T."/>
            <person name="LaButti K."/>
            <person name="Lindquist E."/>
            <person name="Lipzen A."/>
            <person name="Maire R."/>
            <person name="Meier B."/>
            <person name="Mihaltcheva S."/>
            <person name="Molinier V."/>
            <person name="Murat C."/>
            <person name="Poggeler S."/>
            <person name="Quandt C.A."/>
            <person name="Sperisen C."/>
            <person name="Tritt A."/>
            <person name="Tisserant E."/>
            <person name="Crous P.W."/>
            <person name="Henrissat B."/>
            <person name="Nehls U."/>
            <person name="Egli S."/>
            <person name="Spatafora J.W."/>
            <person name="Grigoriev I.V."/>
            <person name="Martin F.M."/>
        </authorList>
    </citation>
    <scope>NUCLEOTIDE SEQUENCE [LARGE SCALE GENOMIC DNA]</scope>
    <source>
        <strain evidence="1 2">CBS 459.81</strain>
    </source>
</reference>
<accession>A0A8E2JC29</accession>
<dbReference type="AlphaFoldDB" id="A0A8E2JC29"/>
<dbReference type="EMBL" id="KV745201">
    <property type="protein sequence ID" value="OCK76549.1"/>
    <property type="molecule type" value="Genomic_DNA"/>
</dbReference>
<protein>
    <submittedName>
        <fullName evidence="1">Uncharacterized protein</fullName>
    </submittedName>
</protein>
<evidence type="ECO:0000313" key="1">
    <source>
        <dbReference type="EMBL" id="OCK76549.1"/>
    </source>
</evidence>
<dbReference type="Proteomes" id="UP000250266">
    <property type="component" value="Unassembled WGS sequence"/>
</dbReference>
<gene>
    <name evidence="1" type="ORF">K432DRAFT_408087</name>
</gene>